<evidence type="ECO:0000313" key="8">
    <source>
        <dbReference type="Proteomes" id="UP000294419"/>
    </source>
</evidence>
<evidence type="ECO:0000259" key="5">
    <source>
        <dbReference type="Pfam" id="PF00535"/>
    </source>
</evidence>
<dbReference type="Proteomes" id="UP000294419">
    <property type="component" value="Chromosome"/>
</dbReference>
<dbReference type="PANTHER" id="PTHR43630">
    <property type="entry name" value="POLY-BETA-1,6-N-ACETYL-D-GLUCOSAMINE SYNTHASE"/>
    <property type="match status" value="1"/>
</dbReference>
<evidence type="ECO:0000259" key="6">
    <source>
        <dbReference type="Pfam" id="PF00884"/>
    </source>
</evidence>
<accession>A0A4V1AKS3</accession>
<evidence type="ECO:0000313" key="7">
    <source>
        <dbReference type="EMBL" id="QBO57264.1"/>
    </source>
</evidence>
<dbReference type="CDD" id="cd06423">
    <property type="entry name" value="CESA_like"/>
    <property type="match status" value="1"/>
</dbReference>
<keyword evidence="4" id="KW-0812">Transmembrane</keyword>
<dbReference type="InterPro" id="IPR001173">
    <property type="entry name" value="Glyco_trans_2-like"/>
</dbReference>
<sequence>MLAFSQIIYELIIWLFLLYGTAVFLVYGWIGIYALGAVIRYKKENTFTDYSIIASNPNALTFSVIAPAYNEGMTIVENVRSLLSLYYHNLEIIIVNDGSKDDSILKLIEAYELEAVSFFVQGEIETNKIREVYKSKNPAFKKLIIVDKDNGGKADALNVGVNISSGEYLVCIDVDCILEQDAILKLAKPFLEQTDKKLIACGGIIRLANNCKIENGKVTDINIPKTLLGRTQALEYIRAFVLGRMAWSRASGLILISGAFGVFDRKIVLACGGYDRKTVGEDMELVVRMRKYMEEQNEPYEVITIPDPLCWTEAPETKDILKKQRNRWMRGTMETLWKHRKLMFNPKYGKLGMISLPYWFFFEFLGPLVEFLGYVIFIVFLILGIINWPFFIILFALVISSGFLFSIYGILVDLLSHQVYAKRKDFLALIGTALLEPFYFHPLVVKAGVSGFIDYFKKSHTWGEMTRQGFHQNHQNLPFKKRVWAKLQLGLHQWGLFAGVFLLLFSVGTVSEWIWYRHTFQTLNSPMLGEHLLLNNLIFVLKLIMGSGLIYLILNFLKESWAKTLIVLTFTLVIVTHYLLFIYFSESHNLLGADILYYSKAEMKQILEASGMLSYKNFALLGILVTLSFIPFWFASKSSFKPKYVGAVFLGLGAISFSVPNDMLLSDHSKGLNEFDQNAAKSKWAYFLNSNIDNFISEHPELIAFGGDSNNFEINSGMLDKSFPFWRKENTPDFLGSYLNKSEKVPNLVFVLVEGLGHAYSSPNGYVGNFTPFIDSLAGKSLYWENNLSSTGRTFGVLPTITGSLPFGKNGFLEIEKTPDHFNLYTVLKSNGFETGFFYGGNSAFDRIKEFLEYSKVDNIIDQFSYDAPYQKLPASVGGESWGYEDQAVFGKMLQVQKPLVKPYFDIILTLSTHNPFLINNAPYYEKLFTQRVNSNQLSNKQKRWALDNKKQLVSVLNLDDALHDFFKSYRKREDFNNTIFVITGDHSMPEITLESKIDRYHVPLLVYSPLLKESKHFRNIVSHFDVAPSILAYYRENYTISTPSTVTWVGRGLSEKPRTDQLRIPLMQSKNQLIDYVYGKYHLQNNQLLLLNNLQENGINNQAAFNKANGSFKEFKNMNSQFYSTKKLMPDSVISSFMKKTRSNF</sequence>
<dbReference type="RefSeq" id="WP_133438779.1">
    <property type="nucleotide sequence ID" value="NZ_CP037954.1"/>
</dbReference>
<evidence type="ECO:0000256" key="2">
    <source>
        <dbReference type="ARBA" id="ARBA00022676"/>
    </source>
</evidence>
<keyword evidence="8" id="KW-1185">Reference proteome</keyword>
<dbReference type="Gene3D" id="3.40.720.10">
    <property type="entry name" value="Alkaline Phosphatase, subunit A"/>
    <property type="match status" value="1"/>
</dbReference>
<dbReference type="AlphaFoldDB" id="A0A4V1AKS3"/>
<feature type="transmembrane region" description="Helical" evidence="4">
    <location>
        <begin position="392"/>
        <end position="415"/>
    </location>
</feature>
<evidence type="ECO:0000256" key="3">
    <source>
        <dbReference type="ARBA" id="ARBA00022679"/>
    </source>
</evidence>
<dbReference type="GO" id="GO:0016757">
    <property type="term" value="F:glycosyltransferase activity"/>
    <property type="evidence" value="ECO:0007669"/>
    <property type="project" value="UniProtKB-KW"/>
</dbReference>
<dbReference type="CDD" id="cd16015">
    <property type="entry name" value="LTA_synthase"/>
    <property type="match status" value="1"/>
</dbReference>
<dbReference type="SUPFAM" id="SSF53649">
    <property type="entry name" value="Alkaline phosphatase-like"/>
    <property type="match status" value="1"/>
</dbReference>
<keyword evidence="2 7" id="KW-0328">Glycosyltransferase</keyword>
<organism evidence="7 8">
    <name type="scientific">Chryseobacterium salivictor</name>
    <dbReference type="NCBI Taxonomy" id="2547600"/>
    <lineage>
        <taxon>Bacteria</taxon>
        <taxon>Pseudomonadati</taxon>
        <taxon>Bacteroidota</taxon>
        <taxon>Flavobacteriia</taxon>
        <taxon>Flavobacteriales</taxon>
        <taxon>Weeksellaceae</taxon>
        <taxon>Chryseobacterium group</taxon>
        <taxon>Chryseobacterium</taxon>
    </lineage>
</organism>
<name>A0A4V1AKS3_9FLAO</name>
<feature type="transmembrane region" description="Helical" evidence="4">
    <location>
        <begin position="12"/>
        <end position="35"/>
    </location>
</feature>
<feature type="transmembrane region" description="Helical" evidence="4">
    <location>
        <begin position="564"/>
        <end position="584"/>
    </location>
</feature>
<feature type="domain" description="Glycosyltransferase 2-like" evidence="5">
    <location>
        <begin position="63"/>
        <end position="192"/>
    </location>
</feature>
<keyword evidence="4" id="KW-1133">Transmembrane helix</keyword>
<proteinExistence type="inferred from homology"/>
<feature type="transmembrane region" description="Helical" evidence="4">
    <location>
        <begin position="536"/>
        <end position="557"/>
    </location>
</feature>
<keyword evidence="4" id="KW-0472">Membrane</keyword>
<reference evidence="7 8" key="1">
    <citation type="submission" date="2019-03" db="EMBL/GenBank/DDBJ databases">
        <authorList>
            <person name="Kim H."/>
            <person name="Yu S.-M."/>
        </authorList>
    </citation>
    <scope>NUCLEOTIDE SEQUENCE [LARGE SCALE GENOMIC DNA]</scope>
    <source>
        <strain evidence="7 8">NBC122</strain>
    </source>
</reference>
<feature type="domain" description="Sulfatase N-terminal" evidence="6">
    <location>
        <begin position="746"/>
        <end position="1033"/>
    </location>
</feature>
<comment type="similarity">
    <text evidence="1">Belongs to the glycosyltransferase 2 family.</text>
</comment>
<dbReference type="Pfam" id="PF00535">
    <property type="entry name" value="Glycos_transf_2"/>
    <property type="match status" value="1"/>
</dbReference>
<dbReference type="EC" id="2.4.1.-" evidence="7"/>
<feature type="transmembrane region" description="Helical" evidence="4">
    <location>
        <begin position="494"/>
        <end position="516"/>
    </location>
</feature>
<dbReference type="OrthoDB" id="9766299at2"/>
<dbReference type="Gene3D" id="3.90.550.10">
    <property type="entry name" value="Spore Coat Polysaccharide Biosynthesis Protein SpsA, Chain A"/>
    <property type="match status" value="1"/>
</dbReference>
<dbReference type="InterPro" id="IPR000917">
    <property type="entry name" value="Sulfatase_N"/>
</dbReference>
<dbReference type="EMBL" id="CP037954">
    <property type="protein sequence ID" value="QBO57264.1"/>
    <property type="molecule type" value="Genomic_DNA"/>
</dbReference>
<dbReference type="SUPFAM" id="SSF53448">
    <property type="entry name" value="Nucleotide-diphospho-sugar transferases"/>
    <property type="match status" value="1"/>
</dbReference>
<evidence type="ECO:0000256" key="1">
    <source>
        <dbReference type="ARBA" id="ARBA00006739"/>
    </source>
</evidence>
<keyword evidence="3 7" id="KW-0808">Transferase</keyword>
<feature type="transmembrane region" description="Helical" evidence="4">
    <location>
        <begin position="618"/>
        <end position="635"/>
    </location>
</feature>
<protein>
    <submittedName>
        <fullName evidence="7">Poly-beta-1,6-N-acetyl-D-glucosamine synthase</fullName>
        <ecNumber evidence="7">2.4.1.-</ecNumber>
    </submittedName>
</protein>
<dbReference type="InterPro" id="IPR029044">
    <property type="entry name" value="Nucleotide-diphossugar_trans"/>
</dbReference>
<feature type="transmembrane region" description="Helical" evidence="4">
    <location>
        <begin position="358"/>
        <end position="386"/>
    </location>
</feature>
<dbReference type="PANTHER" id="PTHR43630:SF1">
    <property type="entry name" value="POLY-BETA-1,6-N-ACETYL-D-GLUCOSAMINE SYNTHASE"/>
    <property type="match status" value="1"/>
</dbReference>
<dbReference type="InterPro" id="IPR017850">
    <property type="entry name" value="Alkaline_phosphatase_core_sf"/>
</dbReference>
<evidence type="ECO:0000256" key="4">
    <source>
        <dbReference type="SAM" id="Phobius"/>
    </source>
</evidence>
<gene>
    <name evidence="7" type="primary">icaA</name>
    <name evidence="7" type="ORF">NBC122_00415</name>
</gene>
<feature type="transmembrane region" description="Helical" evidence="4">
    <location>
        <begin position="644"/>
        <end position="660"/>
    </location>
</feature>
<dbReference type="Pfam" id="PF00884">
    <property type="entry name" value="Sulfatase"/>
    <property type="match status" value="1"/>
</dbReference>
<dbReference type="KEGG" id="csal:NBC122_00415"/>